<dbReference type="Proteomes" id="UP000003302">
    <property type="component" value="Unassembled WGS sequence"/>
</dbReference>
<organism evidence="1 2">
    <name type="scientific">Shigella flexneri CDC 796-83</name>
    <dbReference type="NCBI Taxonomy" id="945360"/>
    <lineage>
        <taxon>Bacteria</taxon>
        <taxon>Pseudomonadati</taxon>
        <taxon>Pseudomonadota</taxon>
        <taxon>Gammaproteobacteria</taxon>
        <taxon>Enterobacterales</taxon>
        <taxon>Enterobacteriaceae</taxon>
        <taxon>Shigella</taxon>
    </lineage>
</organism>
<proteinExistence type="predicted"/>
<name>A0A6N3QJ21_SHIFL</name>
<sequence>MKTLPFAAIGGVTLVKTHYAGWQLEKNYLFSALIVVEKMRQ</sequence>
<comment type="caution">
    <text evidence="1">The sequence shown here is derived from an EMBL/GenBank/DDBJ whole genome shotgun (WGS) entry which is preliminary data.</text>
</comment>
<gene>
    <name evidence="1" type="ORF">SGF_03163</name>
</gene>
<reference evidence="1 2" key="1">
    <citation type="submission" date="2011-01" db="EMBL/GenBank/DDBJ databases">
        <title>Shigella flexneri CDC 796-83 whole genome shotgun sequencing project.</title>
        <authorList>
            <person name="Mane S.P."/>
            <person name="Sobral B.W."/>
            <person name="Cebula T."/>
            <person name="Chertkov O."/>
            <person name="Munk A.C."/>
            <person name="Tapia R."/>
            <person name="Green L."/>
            <person name="Rogers Y."/>
            <person name="Detter J.C."/>
            <person name="Bruce D."/>
            <person name="Brettin T.S."/>
        </authorList>
    </citation>
    <scope>NUCLEOTIDE SEQUENCE [LARGE SCALE GENOMIC DNA]</scope>
    <source>
        <strain evidence="1 2">CDC 796-83</strain>
    </source>
</reference>
<protein>
    <submittedName>
        <fullName evidence="1">Uncharacterized protein</fullName>
    </submittedName>
</protein>
<evidence type="ECO:0000313" key="2">
    <source>
        <dbReference type="Proteomes" id="UP000003302"/>
    </source>
</evidence>
<dbReference type="AlphaFoldDB" id="A0A6N3QJ21"/>
<accession>A0A6N3QJ21</accession>
<dbReference type="EMBL" id="AERO01000123">
    <property type="protein sequence ID" value="EFW59459.1"/>
    <property type="molecule type" value="Genomic_DNA"/>
</dbReference>
<evidence type="ECO:0000313" key="1">
    <source>
        <dbReference type="EMBL" id="EFW59459.1"/>
    </source>
</evidence>